<name>A0A5E4M121_9HEMI</name>
<organism evidence="2 3">
    <name type="scientific">Cinara cedri</name>
    <dbReference type="NCBI Taxonomy" id="506608"/>
    <lineage>
        <taxon>Eukaryota</taxon>
        <taxon>Metazoa</taxon>
        <taxon>Ecdysozoa</taxon>
        <taxon>Arthropoda</taxon>
        <taxon>Hexapoda</taxon>
        <taxon>Insecta</taxon>
        <taxon>Pterygota</taxon>
        <taxon>Neoptera</taxon>
        <taxon>Paraneoptera</taxon>
        <taxon>Hemiptera</taxon>
        <taxon>Sternorrhyncha</taxon>
        <taxon>Aphidomorpha</taxon>
        <taxon>Aphidoidea</taxon>
        <taxon>Aphididae</taxon>
        <taxon>Lachninae</taxon>
        <taxon>Cinara</taxon>
    </lineage>
</organism>
<feature type="compositionally biased region" description="Polar residues" evidence="1">
    <location>
        <begin position="1"/>
        <end position="31"/>
    </location>
</feature>
<feature type="compositionally biased region" description="Basic and acidic residues" evidence="1">
    <location>
        <begin position="88"/>
        <end position="104"/>
    </location>
</feature>
<feature type="region of interest" description="Disordered" evidence="1">
    <location>
        <begin position="1"/>
        <end position="130"/>
    </location>
</feature>
<feature type="compositionally biased region" description="Basic and acidic residues" evidence="1">
    <location>
        <begin position="61"/>
        <end position="80"/>
    </location>
</feature>
<proteinExistence type="predicted"/>
<dbReference type="EMBL" id="CABPRJ010000003">
    <property type="protein sequence ID" value="VVC24538.1"/>
    <property type="molecule type" value="Genomic_DNA"/>
</dbReference>
<dbReference type="Proteomes" id="UP000325440">
    <property type="component" value="Unassembled WGS sequence"/>
</dbReference>
<gene>
    <name evidence="2" type="ORF">CINCED_3A024755</name>
</gene>
<evidence type="ECO:0000313" key="2">
    <source>
        <dbReference type="EMBL" id="VVC24538.1"/>
    </source>
</evidence>
<sequence length="184" mass="19940">MWTFNLNTNSGAGSSKDSSRAKNNTHTSLPRNPNLCVTYAKFQSQSHTSSSTAPNTPQHAIYDRRSSQSKRKNADSEKRYTLTKRRKVSEGKTTKADGQSDKGCKSKCGRQHNTTGNGEKSRRTERLGGSATAKGLLTKAGRYSRLDAALLPRRVAAVGLSGAVTRHLRANDLVLSKSHPVIAA</sequence>
<keyword evidence="3" id="KW-1185">Reference proteome</keyword>
<protein>
    <submittedName>
        <fullName evidence="2">Uncharacterized protein</fullName>
    </submittedName>
</protein>
<dbReference type="AlphaFoldDB" id="A0A5E4M121"/>
<evidence type="ECO:0000256" key="1">
    <source>
        <dbReference type="SAM" id="MobiDB-lite"/>
    </source>
</evidence>
<feature type="compositionally biased region" description="Polar residues" evidence="1">
    <location>
        <begin position="41"/>
        <end position="58"/>
    </location>
</feature>
<evidence type="ECO:0000313" key="3">
    <source>
        <dbReference type="Proteomes" id="UP000325440"/>
    </source>
</evidence>
<accession>A0A5E4M121</accession>
<reference evidence="2 3" key="1">
    <citation type="submission" date="2019-08" db="EMBL/GenBank/DDBJ databases">
        <authorList>
            <person name="Alioto T."/>
            <person name="Alioto T."/>
            <person name="Gomez Garrido J."/>
        </authorList>
    </citation>
    <scope>NUCLEOTIDE SEQUENCE [LARGE SCALE GENOMIC DNA]</scope>
</reference>